<name>A0AAE0YKM3_9GAST</name>
<feature type="region of interest" description="Disordered" evidence="1">
    <location>
        <begin position="411"/>
        <end position="430"/>
    </location>
</feature>
<organism evidence="3 4">
    <name type="scientific">Elysia crispata</name>
    <name type="common">lettuce slug</name>
    <dbReference type="NCBI Taxonomy" id="231223"/>
    <lineage>
        <taxon>Eukaryota</taxon>
        <taxon>Metazoa</taxon>
        <taxon>Spiralia</taxon>
        <taxon>Lophotrochozoa</taxon>
        <taxon>Mollusca</taxon>
        <taxon>Gastropoda</taxon>
        <taxon>Heterobranchia</taxon>
        <taxon>Euthyneura</taxon>
        <taxon>Panpulmonata</taxon>
        <taxon>Sacoglossa</taxon>
        <taxon>Placobranchoidea</taxon>
        <taxon>Plakobranchidae</taxon>
        <taxon>Elysia</taxon>
    </lineage>
</organism>
<evidence type="ECO:0000256" key="2">
    <source>
        <dbReference type="SAM" id="Phobius"/>
    </source>
</evidence>
<comment type="caution">
    <text evidence="3">The sequence shown here is derived from an EMBL/GenBank/DDBJ whole genome shotgun (WGS) entry which is preliminary data.</text>
</comment>
<dbReference type="EMBL" id="JAWDGP010005946">
    <property type="protein sequence ID" value="KAK3749348.1"/>
    <property type="molecule type" value="Genomic_DNA"/>
</dbReference>
<feature type="region of interest" description="Disordered" evidence="1">
    <location>
        <begin position="252"/>
        <end position="283"/>
    </location>
</feature>
<feature type="compositionally biased region" description="Polar residues" evidence="1">
    <location>
        <begin position="152"/>
        <end position="163"/>
    </location>
</feature>
<evidence type="ECO:0000256" key="1">
    <source>
        <dbReference type="SAM" id="MobiDB-lite"/>
    </source>
</evidence>
<dbReference type="AlphaFoldDB" id="A0AAE0YKM3"/>
<sequence length="430" mass="47738">MQGIGNNGQNANGHARRRFGEVVETLEYFLLIMKRRPIGWYGLIARPPELPKTVDFYSDKNNMAMYCVLPILVLIYGGCASIYCIHKCRMYIKRKKHKRLKEDDCDSLDSDKNDLNKDDTGVTVVSGGDLDPVPGRAVSQISQAWADLEGQTISDGPTWSGQTEAAPEGVTPSPLPWQVTDKAAAASLAQAQTREGTSLSRASYLQDKLRNDDLRSDGVKSPSYEMTSSQASHRGEVASHNEITTQILASATVTASSTDPEPEQHQRQQQQQPVRRPPMVVKSAEVQQPFEETRIHANLSDYSSKSSAMKATDYSRFSDSKPIEIIPLSADPNLRVWDPLHNRPFGDPENRKKPRITPLIEPGPSTSRGGATGGRESVNAMKEEMLARYEALTTYQMAKKAAQILQTNAVEKSPFQRKPNNKKKHIFIAE</sequence>
<feature type="region of interest" description="Disordered" evidence="1">
    <location>
        <begin position="345"/>
        <end position="378"/>
    </location>
</feature>
<proteinExistence type="predicted"/>
<keyword evidence="4" id="KW-1185">Reference proteome</keyword>
<dbReference type="Proteomes" id="UP001283361">
    <property type="component" value="Unassembled WGS sequence"/>
</dbReference>
<feature type="compositionally biased region" description="Basic residues" evidence="1">
    <location>
        <begin position="419"/>
        <end position="430"/>
    </location>
</feature>
<keyword evidence="2" id="KW-0812">Transmembrane</keyword>
<feature type="compositionally biased region" description="Basic and acidic residues" evidence="1">
    <location>
        <begin position="109"/>
        <end position="120"/>
    </location>
</feature>
<evidence type="ECO:0000313" key="3">
    <source>
        <dbReference type="EMBL" id="KAK3749348.1"/>
    </source>
</evidence>
<accession>A0AAE0YKM3</accession>
<feature type="region of interest" description="Disordered" evidence="1">
    <location>
        <begin position="152"/>
        <end position="176"/>
    </location>
</feature>
<feature type="compositionally biased region" description="Low complexity" evidence="1">
    <location>
        <begin position="267"/>
        <end position="278"/>
    </location>
</feature>
<feature type="region of interest" description="Disordered" evidence="1">
    <location>
        <begin position="102"/>
        <end position="129"/>
    </location>
</feature>
<reference evidence="3" key="1">
    <citation type="journal article" date="2023" name="G3 (Bethesda)">
        <title>A reference genome for the long-term kleptoplast-retaining sea slug Elysia crispata morphotype clarki.</title>
        <authorList>
            <person name="Eastman K.E."/>
            <person name="Pendleton A.L."/>
            <person name="Shaikh M.A."/>
            <person name="Suttiyut T."/>
            <person name="Ogas R."/>
            <person name="Tomko P."/>
            <person name="Gavelis G."/>
            <person name="Widhalm J.R."/>
            <person name="Wisecaver J.H."/>
        </authorList>
    </citation>
    <scope>NUCLEOTIDE SEQUENCE</scope>
    <source>
        <strain evidence="3">ECLA1</strain>
    </source>
</reference>
<feature type="region of interest" description="Disordered" evidence="1">
    <location>
        <begin position="210"/>
        <end position="237"/>
    </location>
</feature>
<feature type="transmembrane region" description="Helical" evidence="2">
    <location>
        <begin position="63"/>
        <end position="85"/>
    </location>
</feature>
<protein>
    <submittedName>
        <fullName evidence="3">Uncharacterized protein</fullName>
    </submittedName>
</protein>
<gene>
    <name evidence="3" type="ORF">RRG08_056227</name>
</gene>
<keyword evidence="2" id="KW-1133">Transmembrane helix</keyword>
<keyword evidence="2" id="KW-0472">Membrane</keyword>
<evidence type="ECO:0000313" key="4">
    <source>
        <dbReference type="Proteomes" id="UP001283361"/>
    </source>
</evidence>